<accession>A0AA96J9Q3</accession>
<dbReference type="AlphaFoldDB" id="A0AA96J9Q3"/>
<name>A0AA96J9Q3_9MICO</name>
<organism evidence="2">
    <name type="scientific">Demequina capsici</name>
    <dbReference type="NCBI Taxonomy" id="3075620"/>
    <lineage>
        <taxon>Bacteria</taxon>
        <taxon>Bacillati</taxon>
        <taxon>Actinomycetota</taxon>
        <taxon>Actinomycetes</taxon>
        <taxon>Micrococcales</taxon>
        <taxon>Demequinaceae</taxon>
        <taxon>Demequina</taxon>
    </lineage>
</organism>
<evidence type="ECO:0000313" key="2">
    <source>
        <dbReference type="EMBL" id="WNM27522.1"/>
    </source>
</evidence>
<dbReference type="Pfam" id="PF02467">
    <property type="entry name" value="Whib"/>
    <property type="match status" value="1"/>
</dbReference>
<sequence length="131" mass="14410">MALTKTRVSASSGMGDWMTQDTACRGEDRELFFQPDGPGARAWTPAPALERCAVCPVRGDCIMFALRHEQAGVWGLDEVTRKSIRRLVARQIGRLAAARPAGMEMTDGERAEQRDRLYAIEANMRLQGAGS</sequence>
<reference evidence="2" key="1">
    <citation type="submission" date="2023-09" db="EMBL/GenBank/DDBJ databases">
        <title>Demequina sp. a novel bacteria isolated from Capsicum annuum.</title>
        <authorList>
            <person name="Humaira Z."/>
            <person name="Lee J."/>
            <person name="Cho D."/>
        </authorList>
    </citation>
    <scope>NUCLEOTIDE SEQUENCE</scope>
    <source>
        <strain evidence="2">PMTSA13</strain>
    </source>
</reference>
<dbReference type="PROSITE" id="PS51674">
    <property type="entry name" value="4FE4S_WBL"/>
    <property type="match status" value="1"/>
</dbReference>
<evidence type="ECO:0000259" key="1">
    <source>
        <dbReference type="PROSITE" id="PS51674"/>
    </source>
</evidence>
<dbReference type="EMBL" id="CP134880">
    <property type="protein sequence ID" value="WNM27522.1"/>
    <property type="molecule type" value="Genomic_DNA"/>
</dbReference>
<dbReference type="KEGG" id="dcp:RN607_00550"/>
<gene>
    <name evidence="2" type="ORF">RN607_00550</name>
</gene>
<dbReference type="RefSeq" id="WP_313543579.1">
    <property type="nucleotide sequence ID" value="NZ_CP134880.1"/>
</dbReference>
<feature type="domain" description="4Fe-4S Wbl-type" evidence="1">
    <location>
        <begin position="23"/>
        <end position="84"/>
    </location>
</feature>
<proteinExistence type="predicted"/>
<dbReference type="InterPro" id="IPR034768">
    <property type="entry name" value="4FE4S_WBL"/>
</dbReference>
<dbReference type="Proteomes" id="UP001303408">
    <property type="component" value="Chromosome"/>
</dbReference>
<protein>
    <submittedName>
        <fullName evidence="2">WhiB family transcriptional regulator</fullName>
    </submittedName>
</protein>